<evidence type="ECO:0000313" key="3">
    <source>
        <dbReference type="Proteomes" id="UP000800041"/>
    </source>
</evidence>
<sequence>AGTARLRLKGGPSIEHVHLEHLDGRCEIPDLHFSGSCSAPSVSILHFTTSYSQLPTSFSNSSLQPPRSNSILQPPFTPFSNPNSRTSTLNTPLANLYSRTWVYSRTLTLQFSSIGSLTTDLEHPGPIKHHNLYLFPPQYQNLPNITTMPASMETTVSEPRKPLSFFSLPLELRDKILRSVLIIENNKPSIEPGTFFFDVVFARTISRAIKIGNHQLLKEAQEIFYKENTFFVALPANPPCGCEARAPRHPPYTYTSDPVESKQCTHEPARYLLSPSLCLLMRKIQVRITYNSMIPGNIWMSPLYTLLAHPNFRNIDVLLLSFCHFKAGTPFGCRGPADNRDWEHHLCSAWNHPHRAQMEINGTAPPVQQNAGWNGNGWGQERDYLGEMRRAFLEEVVGSLEGHRLGVKKVGVVGCDEFVTGKIVEAVVLVKEEKAVVESRLVWR</sequence>
<dbReference type="AlphaFoldDB" id="A0A6G1GJ82"/>
<feature type="non-terminal residue" evidence="2">
    <location>
        <position position="1"/>
    </location>
</feature>
<evidence type="ECO:0000313" key="2">
    <source>
        <dbReference type="EMBL" id="KAF1981005.1"/>
    </source>
</evidence>
<dbReference type="Proteomes" id="UP000800041">
    <property type="component" value="Unassembled WGS sequence"/>
</dbReference>
<name>A0A6G1GJ82_9PEZI</name>
<feature type="region of interest" description="Disordered" evidence="1">
    <location>
        <begin position="58"/>
        <end position="85"/>
    </location>
</feature>
<proteinExistence type="predicted"/>
<dbReference type="EMBL" id="ML977211">
    <property type="protein sequence ID" value="KAF1981005.1"/>
    <property type="molecule type" value="Genomic_DNA"/>
</dbReference>
<reference evidence="2" key="1">
    <citation type="journal article" date="2020" name="Stud. Mycol.">
        <title>101 Dothideomycetes genomes: a test case for predicting lifestyles and emergence of pathogens.</title>
        <authorList>
            <person name="Haridas S."/>
            <person name="Albert R."/>
            <person name="Binder M."/>
            <person name="Bloem J."/>
            <person name="Labutti K."/>
            <person name="Salamov A."/>
            <person name="Andreopoulos B."/>
            <person name="Baker S."/>
            <person name="Barry K."/>
            <person name="Bills G."/>
            <person name="Bluhm B."/>
            <person name="Cannon C."/>
            <person name="Castanera R."/>
            <person name="Culley D."/>
            <person name="Daum C."/>
            <person name="Ezra D."/>
            <person name="Gonzalez J."/>
            <person name="Henrissat B."/>
            <person name="Kuo A."/>
            <person name="Liang C."/>
            <person name="Lipzen A."/>
            <person name="Lutzoni F."/>
            <person name="Magnuson J."/>
            <person name="Mondo S."/>
            <person name="Nolan M."/>
            <person name="Ohm R."/>
            <person name="Pangilinan J."/>
            <person name="Park H.-J."/>
            <person name="Ramirez L."/>
            <person name="Alfaro M."/>
            <person name="Sun H."/>
            <person name="Tritt A."/>
            <person name="Yoshinaga Y."/>
            <person name="Zwiers L.-H."/>
            <person name="Turgeon B."/>
            <person name="Goodwin S."/>
            <person name="Spatafora J."/>
            <person name="Crous P."/>
            <person name="Grigoriev I."/>
        </authorList>
    </citation>
    <scope>NUCLEOTIDE SEQUENCE</scope>
    <source>
        <strain evidence="2">CBS 113979</strain>
    </source>
</reference>
<gene>
    <name evidence="2" type="ORF">K402DRAFT_252957</name>
</gene>
<evidence type="ECO:0000256" key="1">
    <source>
        <dbReference type="SAM" id="MobiDB-lite"/>
    </source>
</evidence>
<organism evidence="2 3">
    <name type="scientific">Aulographum hederae CBS 113979</name>
    <dbReference type="NCBI Taxonomy" id="1176131"/>
    <lineage>
        <taxon>Eukaryota</taxon>
        <taxon>Fungi</taxon>
        <taxon>Dikarya</taxon>
        <taxon>Ascomycota</taxon>
        <taxon>Pezizomycotina</taxon>
        <taxon>Dothideomycetes</taxon>
        <taxon>Pleosporomycetidae</taxon>
        <taxon>Aulographales</taxon>
        <taxon>Aulographaceae</taxon>
    </lineage>
</organism>
<accession>A0A6G1GJ82</accession>
<keyword evidence="3" id="KW-1185">Reference proteome</keyword>
<protein>
    <submittedName>
        <fullName evidence="2">Uncharacterized protein</fullName>
    </submittedName>
</protein>